<dbReference type="Pfam" id="PF04082">
    <property type="entry name" value="Fungal_trans"/>
    <property type="match status" value="1"/>
</dbReference>
<dbReference type="PANTHER" id="PTHR47660">
    <property type="entry name" value="TRANSCRIPTION FACTOR WITH C2H2 AND ZN(2)-CYS(6) DNA BINDING DOMAIN (EUROFUNG)-RELATED-RELATED"/>
    <property type="match status" value="1"/>
</dbReference>
<keyword evidence="11" id="KW-1185">Reference proteome</keyword>
<evidence type="ECO:0000256" key="6">
    <source>
        <dbReference type="PROSITE-ProRule" id="PRU00042"/>
    </source>
</evidence>
<proteinExistence type="predicted"/>
<feature type="compositionally biased region" description="Low complexity" evidence="7">
    <location>
        <begin position="179"/>
        <end position="197"/>
    </location>
</feature>
<organism evidence="10 11">
    <name type="scientific">Viridothelium virens</name>
    <name type="common">Speckled blister lichen</name>
    <name type="synonym">Trypethelium virens</name>
    <dbReference type="NCBI Taxonomy" id="1048519"/>
    <lineage>
        <taxon>Eukaryota</taxon>
        <taxon>Fungi</taxon>
        <taxon>Dikarya</taxon>
        <taxon>Ascomycota</taxon>
        <taxon>Pezizomycotina</taxon>
        <taxon>Dothideomycetes</taxon>
        <taxon>Dothideomycetes incertae sedis</taxon>
        <taxon>Trypetheliales</taxon>
        <taxon>Trypetheliaceae</taxon>
        <taxon>Viridothelium</taxon>
    </lineage>
</organism>
<protein>
    <recommendedName>
        <fullName evidence="12">Zn(2)-C6 fungal-type domain-containing protein</fullName>
    </recommendedName>
</protein>
<evidence type="ECO:0000256" key="5">
    <source>
        <dbReference type="ARBA" id="ARBA00023242"/>
    </source>
</evidence>
<dbReference type="SMART" id="SM00066">
    <property type="entry name" value="GAL4"/>
    <property type="match status" value="1"/>
</dbReference>
<feature type="domain" description="Zn(2)-C6 fungal-type" evidence="8">
    <location>
        <begin position="138"/>
        <end position="168"/>
    </location>
</feature>
<dbReference type="InterPro" id="IPR001138">
    <property type="entry name" value="Zn2Cys6_DnaBD"/>
</dbReference>
<dbReference type="PROSITE" id="PS50048">
    <property type="entry name" value="ZN2_CY6_FUNGAL_2"/>
    <property type="match status" value="1"/>
</dbReference>
<feature type="region of interest" description="Disordered" evidence="7">
    <location>
        <begin position="1"/>
        <end position="22"/>
    </location>
</feature>
<name>A0A6A6HMD6_VIRVR</name>
<keyword evidence="4" id="KW-0804">Transcription</keyword>
<dbReference type="Pfam" id="PF00172">
    <property type="entry name" value="Zn_clus"/>
    <property type="match status" value="1"/>
</dbReference>
<evidence type="ECO:0008006" key="12">
    <source>
        <dbReference type="Google" id="ProtNLM"/>
    </source>
</evidence>
<dbReference type="OrthoDB" id="10018191at2759"/>
<feature type="region of interest" description="Disordered" evidence="7">
    <location>
        <begin position="355"/>
        <end position="406"/>
    </location>
</feature>
<feature type="domain" description="C2H2-type" evidence="9">
    <location>
        <begin position="96"/>
        <end position="123"/>
    </location>
</feature>
<dbReference type="Pfam" id="PF00096">
    <property type="entry name" value="zf-C2H2"/>
    <property type="match status" value="1"/>
</dbReference>
<dbReference type="GO" id="GO:0000981">
    <property type="term" value="F:DNA-binding transcription factor activity, RNA polymerase II-specific"/>
    <property type="evidence" value="ECO:0007669"/>
    <property type="project" value="InterPro"/>
</dbReference>
<sequence length="999" mass="112061">MHAPSLAAPRSRHRSYINHNPPPPTFPPLLSRDFAGCLPVPIWKAWALLTRSIPSLPVYQSSETPMFQCKQCPKSYPTKNSLTRHERNHGGRDTQHRCDVCGVVFYRKDVYLRHSRIHEGDDNATSTSKHDRQRCHTACVQCRRARAKCDGKQPCSTCVSKKRKQCTYEQASSRLSHQVSPGASASSVHSSSEASPEQPIRRLTATSDQASSNVTDIFTPPASVVSPNHASNGGTRAPAMDINSGFLGPGTDGTAYPTEVLAGAPQRYGLSDMDTGAAQGLPDAAMDYAFMNVPDWQWLHQDLFFQTDPSSVIGFQSPEGLANSAPLPQQQSLPSNSAFAFAGVSGNSLIHSSDASAFQTPSNNDARALQATPSSNSFSKTNLLNGGATEQSRPLISRDSKSSTAQTRVAEELVDYAQNFAMTQGARREDHGAFWASMAVQVQRAFYGHSRFSDKSAAPHILQHFVEIYFERFHVLWTLFVRRKKSDLNHMHPILYLVMSSIGAMYEGVCGNAYGSVMHERIRSALLMRPCEFAESEQEPVWLCQALLLTQLQALYFGQRRAFSYAQHLGCILVAQARRMNLFSARRYRPKHIQTMERAQDYEQRVAAWAVLEEKTRIAYGIFRADVYMSVLLATRPFISFEELDIEASSYSYNINTDNMNEVEKRMEYLINQHEPGIWLSDLVRVALDREEDLPNLEPPEHEVLIFGLQQAVWRFCNDTNAVQRLTGSATPPQHQQARSGLEDTNLAQTAQMRSAGLGAKSTLPLSDDFLDYSTHRMKDMQSDNERLFLALQKWKQSFMRGQTRRQLEHERHFLLTGLLLYHISYLRINAPIESLHRLSYCLDDKRAPERSLCDTVMAWLQGPCAHAAVDHAVSIWSLVHKELQRPAKLRATLNLFSFIGLHHSGVIVWMYSCTHTAEEVQRSELARLTLPAGVSQGTPYDAILCRENMSSLLADLSQMFNRISPEWALRSSFAASAMKKANQKFSWEAMTSGATERV</sequence>
<dbReference type="Gene3D" id="3.30.160.60">
    <property type="entry name" value="Classic Zinc Finger"/>
    <property type="match status" value="1"/>
</dbReference>
<evidence type="ECO:0000256" key="2">
    <source>
        <dbReference type="ARBA" id="ARBA00022833"/>
    </source>
</evidence>
<evidence type="ECO:0000259" key="9">
    <source>
        <dbReference type="PROSITE" id="PS50157"/>
    </source>
</evidence>
<dbReference type="GO" id="GO:0008270">
    <property type="term" value="F:zinc ion binding"/>
    <property type="evidence" value="ECO:0007669"/>
    <property type="project" value="UniProtKB-KW"/>
</dbReference>
<feature type="region of interest" description="Disordered" evidence="7">
    <location>
        <begin position="172"/>
        <end position="225"/>
    </location>
</feature>
<evidence type="ECO:0000313" key="10">
    <source>
        <dbReference type="EMBL" id="KAF2239187.1"/>
    </source>
</evidence>
<keyword evidence="5" id="KW-0539">Nucleus</keyword>
<feature type="domain" description="C2H2-type" evidence="9">
    <location>
        <begin position="67"/>
        <end position="94"/>
    </location>
</feature>
<dbReference type="InterPro" id="IPR036236">
    <property type="entry name" value="Znf_C2H2_sf"/>
</dbReference>
<dbReference type="SMART" id="SM00355">
    <property type="entry name" value="ZnF_C2H2"/>
    <property type="match status" value="2"/>
</dbReference>
<gene>
    <name evidence="10" type="ORF">EV356DRAFT_572652</name>
</gene>
<reference evidence="10" key="1">
    <citation type="journal article" date="2020" name="Stud. Mycol.">
        <title>101 Dothideomycetes genomes: a test case for predicting lifestyles and emergence of pathogens.</title>
        <authorList>
            <person name="Haridas S."/>
            <person name="Albert R."/>
            <person name="Binder M."/>
            <person name="Bloem J."/>
            <person name="Labutti K."/>
            <person name="Salamov A."/>
            <person name="Andreopoulos B."/>
            <person name="Baker S."/>
            <person name="Barry K."/>
            <person name="Bills G."/>
            <person name="Bluhm B."/>
            <person name="Cannon C."/>
            <person name="Castanera R."/>
            <person name="Culley D."/>
            <person name="Daum C."/>
            <person name="Ezra D."/>
            <person name="Gonzalez J."/>
            <person name="Henrissat B."/>
            <person name="Kuo A."/>
            <person name="Liang C."/>
            <person name="Lipzen A."/>
            <person name="Lutzoni F."/>
            <person name="Magnuson J."/>
            <person name="Mondo S."/>
            <person name="Nolan M."/>
            <person name="Ohm R."/>
            <person name="Pangilinan J."/>
            <person name="Park H.-J."/>
            <person name="Ramirez L."/>
            <person name="Alfaro M."/>
            <person name="Sun H."/>
            <person name="Tritt A."/>
            <person name="Yoshinaga Y."/>
            <person name="Zwiers L.-H."/>
            <person name="Turgeon B."/>
            <person name="Goodwin S."/>
            <person name="Spatafora J."/>
            <person name="Crous P."/>
            <person name="Grigoriev I."/>
        </authorList>
    </citation>
    <scope>NUCLEOTIDE SEQUENCE</scope>
    <source>
        <strain evidence="10">Tuck. ex Michener</strain>
    </source>
</reference>
<evidence type="ECO:0000256" key="4">
    <source>
        <dbReference type="ARBA" id="ARBA00023163"/>
    </source>
</evidence>
<keyword evidence="1" id="KW-0479">Metal-binding</keyword>
<dbReference type="PANTHER" id="PTHR47660:SF7">
    <property type="entry name" value="TRANSCRIPTION FACTOR WITH C2H2 AND ZN(2)-CYS(6) DNA BINDING DOMAIN (EUROFUNG)"/>
    <property type="match status" value="1"/>
</dbReference>
<evidence type="ECO:0000259" key="8">
    <source>
        <dbReference type="PROSITE" id="PS50048"/>
    </source>
</evidence>
<keyword evidence="3" id="KW-0805">Transcription regulation</keyword>
<accession>A0A6A6HMD6</accession>
<dbReference type="GO" id="GO:0003677">
    <property type="term" value="F:DNA binding"/>
    <property type="evidence" value="ECO:0007669"/>
    <property type="project" value="InterPro"/>
</dbReference>
<keyword evidence="2" id="KW-0862">Zinc</keyword>
<dbReference type="Gene3D" id="4.10.240.10">
    <property type="entry name" value="Zn(2)-C6 fungal-type DNA-binding domain"/>
    <property type="match status" value="1"/>
</dbReference>
<dbReference type="GO" id="GO:0006351">
    <property type="term" value="P:DNA-templated transcription"/>
    <property type="evidence" value="ECO:0007669"/>
    <property type="project" value="InterPro"/>
</dbReference>
<dbReference type="InterPro" id="IPR007219">
    <property type="entry name" value="XnlR_reg_dom"/>
</dbReference>
<evidence type="ECO:0000256" key="3">
    <source>
        <dbReference type="ARBA" id="ARBA00023015"/>
    </source>
</evidence>
<evidence type="ECO:0000313" key="11">
    <source>
        <dbReference type="Proteomes" id="UP000800092"/>
    </source>
</evidence>
<keyword evidence="6" id="KW-0863">Zinc-finger</keyword>
<dbReference type="PROSITE" id="PS00028">
    <property type="entry name" value="ZINC_FINGER_C2H2_1"/>
    <property type="match status" value="2"/>
</dbReference>
<dbReference type="Proteomes" id="UP000800092">
    <property type="component" value="Unassembled WGS sequence"/>
</dbReference>
<dbReference type="AlphaFoldDB" id="A0A6A6HMD6"/>
<dbReference type="SUPFAM" id="SSF57701">
    <property type="entry name" value="Zn2/Cys6 DNA-binding domain"/>
    <property type="match status" value="1"/>
</dbReference>
<dbReference type="InterPro" id="IPR036864">
    <property type="entry name" value="Zn2-C6_fun-type_DNA-bd_sf"/>
</dbReference>
<dbReference type="EMBL" id="ML991773">
    <property type="protein sequence ID" value="KAF2239187.1"/>
    <property type="molecule type" value="Genomic_DNA"/>
</dbReference>
<dbReference type="PROSITE" id="PS00463">
    <property type="entry name" value="ZN2_CY6_FUNGAL_1"/>
    <property type="match status" value="1"/>
</dbReference>
<evidence type="ECO:0000256" key="7">
    <source>
        <dbReference type="SAM" id="MobiDB-lite"/>
    </source>
</evidence>
<feature type="compositionally biased region" description="Polar residues" evidence="7">
    <location>
        <begin position="204"/>
        <end position="216"/>
    </location>
</feature>
<feature type="compositionally biased region" description="Polar residues" evidence="7">
    <location>
        <begin position="355"/>
        <end position="394"/>
    </location>
</feature>
<dbReference type="SUPFAM" id="SSF57667">
    <property type="entry name" value="beta-beta-alpha zinc fingers"/>
    <property type="match status" value="1"/>
</dbReference>
<dbReference type="CDD" id="cd00067">
    <property type="entry name" value="GAL4"/>
    <property type="match status" value="1"/>
</dbReference>
<dbReference type="InterPro" id="IPR013087">
    <property type="entry name" value="Znf_C2H2_type"/>
</dbReference>
<evidence type="ECO:0000256" key="1">
    <source>
        <dbReference type="ARBA" id="ARBA00022723"/>
    </source>
</evidence>
<dbReference type="PROSITE" id="PS50157">
    <property type="entry name" value="ZINC_FINGER_C2H2_2"/>
    <property type="match status" value="2"/>
</dbReference>